<dbReference type="GO" id="GO:0009765">
    <property type="term" value="P:photosynthesis, light harvesting"/>
    <property type="evidence" value="ECO:0007669"/>
    <property type="project" value="InterPro"/>
</dbReference>
<evidence type="ECO:0000256" key="6">
    <source>
        <dbReference type="SAM" id="SignalP"/>
    </source>
</evidence>
<feature type="binding site" evidence="5">
    <location>
        <position position="175"/>
    </location>
    <ligand>
        <name>chlorophyll a</name>
        <dbReference type="ChEBI" id="CHEBI:58416"/>
        <label>1</label>
    </ligand>
</feature>
<dbReference type="InterPro" id="IPR022796">
    <property type="entry name" value="Chloroa_b-bind"/>
</dbReference>
<name>A0A0M0K370_9EUKA</name>
<evidence type="ECO:0000313" key="8">
    <source>
        <dbReference type="Proteomes" id="UP000037460"/>
    </source>
</evidence>
<sequence>MLAFATASSLALSLSGGSQVQRKVSPKMKGPAAFAYGLPGGKNILGEFDPAGFLNGKDKLEVYRLREAELAHGRVSMLASLGFIVQEKFHPLFSGDGGPAIDQIPQLPIWLWGVMLAGIGSAEQTRIAKGWAKVDQATGKAASALRVGYYPGDLDFDPLGLKPEDPAEFALMQEKELSHGRLAMIAAAGFLAQEAVTKTTWGAYWGDASF</sequence>
<evidence type="ECO:0000256" key="3">
    <source>
        <dbReference type="ARBA" id="ARBA00022531"/>
    </source>
</evidence>
<evidence type="ECO:0000256" key="2">
    <source>
        <dbReference type="ARBA" id="ARBA00022528"/>
    </source>
</evidence>
<feature type="binding site" description="axial binding residue" evidence="5">
    <location>
        <position position="124"/>
    </location>
    <ligand>
        <name>chlorophyll b</name>
        <dbReference type="ChEBI" id="CHEBI:61721"/>
        <label>1</label>
    </ligand>
    <ligandPart>
        <name>Mg</name>
        <dbReference type="ChEBI" id="CHEBI:25107"/>
    </ligandPart>
</feature>
<evidence type="ECO:0000256" key="1">
    <source>
        <dbReference type="ARBA" id="ARBA00004229"/>
    </source>
</evidence>
<dbReference type="Gene3D" id="1.10.3460.10">
    <property type="entry name" value="Chlorophyll a/b binding protein domain"/>
    <property type="match status" value="1"/>
</dbReference>
<dbReference type="PANTHER" id="PTHR21649">
    <property type="entry name" value="CHLOROPHYLL A/B BINDING PROTEIN"/>
    <property type="match status" value="1"/>
</dbReference>
<accession>A0A0M0K370</accession>
<feature type="binding site" evidence="5">
    <location>
        <position position="193"/>
    </location>
    <ligand>
        <name>chlorophyll a</name>
        <dbReference type="ChEBI" id="CHEBI:58416"/>
        <label>1</label>
    </ligand>
</feature>
<keyword evidence="2" id="KW-0150">Chloroplast</keyword>
<dbReference type="InterPro" id="IPR001344">
    <property type="entry name" value="Chloro_AB-bd_pln"/>
</dbReference>
<feature type="signal peptide" evidence="6">
    <location>
        <begin position="1"/>
        <end position="17"/>
    </location>
</feature>
<proteinExistence type="predicted"/>
<keyword evidence="3" id="KW-0602">Photosynthesis</keyword>
<keyword evidence="8" id="KW-1185">Reference proteome</keyword>
<organism evidence="7 8">
    <name type="scientific">Chrysochromulina tobinii</name>
    <dbReference type="NCBI Taxonomy" id="1460289"/>
    <lineage>
        <taxon>Eukaryota</taxon>
        <taxon>Haptista</taxon>
        <taxon>Haptophyta</taxon>
        <taxon>Prymnesiophyceae</taxon>
        <taxon>Prymnesiales</taxon>
        <taxon>Chrysochromulinaceae</taxon>
        <taxon>Chrysochromulina</taxon>
    </lineage>
</organism>
<protein>
    <submittedName>
        <fullName evidence="7">Fucoxanthin chlorophyll a c li818 clade</fullName>
    </submittedName>
</protein>
<evidence type="ECO:0000313" key="7">
    <source>
        <dbReference type="EMBL" id="KOO33027.1"/>
    </source>
</evidence>
<dbReference type="GO" id="GO:0016020">
    <property type="term" value="C:membrane"/>
    <property type="evidence" value="ECO:0007669"/>
    <property type="project" value="InterPro"/>
</dbReference>
<gene>
    <name evidence="7" type="ORF">Ctob_010208</name>
</gene>
<dbReference type="Pfam" id="PF00504">
    <property type="entry name" value="Chloroa_b-bind"/>
    <property type="match status" value="1"/>
</dbReference>
<dbReference type="EMBL" id="JWZX01001620">
    <property type="protein sequence ID" value="KOO33027.1"/>
    <property type="molecule type" value="Genomic_DNA"/>
</dbReference>
<feature type="binding site" evidence="5">
    <location>
        <position position="69"/>
    </location>
    <ligand>
        <name>chlorophyll a</name>
        <dbReference type="ChEBI" id="CHEBI:58416"/>
        <label>1</label>
    </ligand>
</feature>
<feature type="binding site" description="axial binding residue" evidence="5">
    <location>
        <position position="74"/>
    </location>
    <ligand>
        <name>chlorophyll b</name>
        <dbReference type="ChEBI" id="CHEBI:61721"/>
        <label>1</label>
    </ligand>
    <ligandPart>
        <name>Mg</name>
        <dbReference type="ChEBI" id="CHEBI:25107"/>
    </ligandPart>
</feature>
<feature type="binding site" description="axial binding residue" evidence="5">
    <location>
        <position position="176"/>
    </location>
    <ligand>
        <name>chlorophyll b</name>
        <dbReference type="ChEBI" id="CHEBI:61721"/>
        <label>3</label>
    </ligand>
    <ligandPart>
        <name>Mg</name>
        <dbReference type="ChEBI" id="CHEBI:25107"/>
    </ligandPart>
</feature>
<reference evidence="8" key="1">
    <citation type="journal article" date="2015" name="PLoS Genet.">
        <title>Genome Sequence and Transcriptome Analyses of Chrysochromulina tobin: Metabolic Tools for Enhanced Algal Fitness in the Prominent Order Prymnesiales (Haptophyceae).</title>
        <authorList>
            <person name="Hovde B.T."/>
            <person name="Deodato C.R."/>
            <person name="Hunsperger H.M."/>
            <person name="Ryken S.A."/>
            <person name="Yost W."/>
            <person name="Jha R.K."/>
            <person name="Patterson J."/>
            <person name="Monnat R.J. Jr."/>
            <person name="Barlow S.B."/>
            <person name="Starkenburg S.R."/>
            <person name="Cattolico R.A."/>
        </authorList>
    </citation>
    <scope>NUCLEOTIDE SEQUENCE</scope>
    <source>
        <strain evidence="8">CCMP291</strain>
    </source>
</reference>
<dbReference type="GO" id="GO:0009507">
    <property type="term" value="C:chloroplast"/>
    <property type="evidence" value="ECO:0007669"/>
    <property type="project" value="UniProtKB-SubCell"/>
</dbReference>
<feature type="chain" id="PRO_5005602331" evidence="6">
    <location>
        <begin position="18"/>
        <end position="210"/>
    </location>
</feature>
<keyword evidence="4" id="KW-0934">Plastid</keyword>
<dbReference type="SUPFAM" id="SSF103511">
    <property type="entry name" value="Chlorophyll a-b binding protein"/>
    <property type="match status" value="1"/>
</dbReference>
<keyword evidence="6" id="KW-0732">Signal</keyword>
<dbReference type="AlphaFoldDB" id="A0A0M0K370"/>
<evidence type="ECO:0000256" key="5">
    <source>
        <dbReference type="PIRSR" id="PIRSR601344-1"/>
    </source>
</evidence>
<feature type="binding site" evidence="5">
    <location>
        <position position="181"/>
    </location>
    <ligand>
        <name>chlorophyll a</name>
        <dbReference type="ChEBI" id="CHEBI:58416"/>
        <label>1</label>
    </ligand>
</feature>
<keyword evidence="5" id="KW-0148">Chlorophyll</keyword>
<dbReference type="GO" id="GO:0016168">
    <property type="term" value="F:chlorophyll binding"/>
    <property type="evidence" value="ECO:0007669"/>
    <property type="project" value="UniProtKB-KW"/>
</dbReference>
<feature type="binding site" evidence="5">
    <location>
        <position position="72"/>
    </location>
    <ligand>
        <name>chlorophyll a</name>
        <dbReference type="ChEBI" id="CHEBI:58416"/>
        <label>1</label>
    </ligand>
</feature>
<dbReference type="Proteomes" id="UP000037460">
    <property type="component" value="Unassembled WGS sequence"/>
</dbReference>
<evidence type="ECO:0000256" key="4">
    <source>
        <dbReference type="ARBA" id="ARBA00022640"/>
    </source>
</evidence>
<comment type="subcellular location">
    <subcellularLocation>
        <location evidence="1">Plastid</location>
        <location evidence="1">Chloroplast</location>
    </subcellularLocation>
</comment>
<comment type="caution">
    <text evidence="7">The sequence shown here is derived from an EMBL/GenBank/DDBJ whole genome shotgun (WGS) entry which is preliminary data.</text>
</comment>
<keyword evidence="5" id="KW-0157">Chromophore</keyword>
<dbReference type="OrthoDB" id="423598at2759"/>